<feature type="region of interest" description="Disordered" evidence="1">
    <location>
        <begin position="295"/>
        <end position="334"/>
    </location>
</feature>
<evidence type="ECO:0000313" key="3">
    <source>
        <dbReference type="EMBL" id="KAK8099885.1"/>
    </source>
</evidence>
<sequence>MGNEVSKQVSDGFDDFAKGVEDVGKQISEGVGAVGQSIGDAFYYDNPSRRDRVEQLRNDINTFKAEFDELKKRADEVVAGLQPKVDKLLHDNGFESADDMDRKMKDRLDPEALKKWEEFKKMFIYASSPAWLAFTNCIVPSLNRDIAIENIIFAVTGVLTVATGVISGILIVFGVITAATGGLALEALGIVALALGAVVLVLALIDASEERDKLRDAIHQLAFARVDARQGLEQMRSYFAFVEQFNSFVDNALMGQHSEWFNDYSNHGYERSLELAVRPKIVQLLKDLDDVRAGGSWRDEDPDVGPVPAGKEDPVQKSLDKIRAEKSSKGASHHMSLMMSAKTESLPMSQVFDMRTARPIIQFLHDGSIPGDIVQPQEFQLTSVQSRVDCEAEEVHTGDKWLIHANVTEPYPEKINVKDVRFTMKNLTKGKIFTDCQWQLHGYRPL</sequence>
<organism evidence="3 4">
    <name type="scientific">Apiospora kogelbergensis</name>
    <dbReference type="NCBI Taxonomy" id="1337665"/>
    <lineage>
        <taxon>Eukaryota</taxon>
        <taxon>Fungi</taxon>
        <taxon>Dikarya</taxon>
        <taxon>Ascomycota</taxon>
        <taxon>Pezizomycotina</taxon>
        <taxon>Sordariomycetes</taxon>
        <taxon>Xylariomycetidae</taxon>
        <taxon>Amphisphaeriales</taxon>
        <taxon>Apiosporaceae</taxon>
        <taxon>Apiospora</taxon>
    </lineage>
</organism>
<feature type="compositionally biased region" description="Basic and acidic residues" evidence="1">
    <location>
        <begin position="310"/>
        <end position="328"/>
    </location>
</feature>
<keyword evidence="2" id="KW-1133">Transmembrane helix</keyword>
<evidence type="ECO:0000313" key="4">
    <source>
        <dbReference type="Proteomes" id="UP001392437"/>
    </source>
</evidence>
<reference evidence="3 4" key="1">
    <citation type="submission" date="2023-01" db="EMBL/GenBank/DDBJ databases">
        <title>Analysis of 21 Apiospora genomes using comparative genomics revels a genus with tremendous synthesis potential of carbohydrate active enzymes and secondary metabolites.</title>
        <authorList>
            <person name="Sorensen T."/>
        </authorList>
    </citation>
    <scope>NUCLEOTIDE SEQUENCE [LARGE SCALE GENOMIC DNA]</scope>
    <source>
        <strain evidence="3 4">CBS 117206</strain>
    </source>
</reference>
<evidence type="ECO:0000256" key="2">
    <source>
        <dbReference type="SAM" id="Phobius"/>
    </source>
</evidence>
<gene>
    <name evidence="3" type="ORF">PG999_010259</name>
</gene>
<name>A0AAW0Q9I5_9PEZI</name>
<keyword evidence="2" id="KW-0472">Membrane</keyword>
<protein>
    <submittedName>
        <fullName evidence="3">Uncharacterized protein</fullName>
    </submittedName>
</protein>
<comment type="caution">
    <text evidence="3">The sequence shown here is derived from an EMBL/GenBank/DDBJ whole genome shotgun (WGS) entry which is preliminary data.</text>
</comment>
<proteinExistence type="predicted"/>
<keyword evidence="2" id="KW-0812">Transmembrane</keyword>
<evidence type="ECO:0000256" key="1">
    <source>
        <dbReference type="SAM" id="MobiDB-lite"/>
    </source>
</evidence>
<dbReference type="AlphaFoldDB" id="A0AAW0Q9I5"/>
<feature type="transmembrane region" description="Helical" evidence="2">
    <location>
        <begin position="151"/>
        <end position="176"/>
    </location>
</feature>
<dbReference type="Proteomes" id="UP001392437">
    <property type="component" value="Unassembled WGS sequence"/>
</dbReference>
<feature type="transmembrane region" description="Helical" evidence="2">
    <location>
        <begin position="182"/>
        <end position="205"/>
    </location>
</feature>
<keyword evidence="4" id="KW-1185">Reference proteome</keyword>
<accession>A0AAW0Q9I5</accession>
<dbReference type="EMBL" id="JAQQWP010000009">
    <property type="protein sequence ID" value="KAK8099885.1"/>
    <property type="molecule type" value="Genomic_DNA"/>
</dbReference>